<dbReference type="Pfam" id="PF05043">
    <property type="entry name" value="Mga"/>
    <property type="match status" value="1"/>
</dbReference>
<proteinExistence type="predicted"/>
<keyword evidence="3" id="KW-0812">Transmembrane</keyword>
<keyword evidence="3" id="KW-1133">Transmembrane helix</keyword>
<dbReference type="AlphaFoldDB" id="A0A9E2NX68"/>
<feature type="transmembrane region" description="Helical" evidence="3">
    <location>
        <begin position="218"/>
        <end position="235"/>
    </location>
</feature>
<dbReference type="PANTHER" id="PTHR30185:SF18">
    <property type="entry name" value="TRANSCRIPTIONAL REGULATOR MTLR"/>
    <property type="match status" value="1"/>
</dbReference>
<evidence type="ECO:0000313" key="6">
    <source>
        <dbReference type="Proteomes" id="UP000724657"/>
    </source>
</evidence>
<dbReference type="InterPro" id="IPR050661">
    <property type="entry name" value="BglG_antiterminators"/>
</dbReference>
<feature type="domain" description="Mga helix-turn-helix" evidence="4">
    <location>
        <begin position="89"/>
        <end position="146"/>
    </location>
</feature>
<reference evidence="5" key="1">
    <citation type="journal article" date="2021" name="PeerJ">
        <title>Extensive microbial diversity within the chicken gut microbiome revealed by metagenomics and culture.</title>
        <authorList>
            <person name="Gilroy R."/>
            <person name="Ravi A."/>
            <person name="Getino M."/>
            <person name="Pursley I."/>
            <person name="Horton D.L."/>
            <person name="Alikhan N.F."/>
            <person name="Baker D."/>
            <person name="Gharbi K."/>
            <person name="Hall N."/>
            <person name="Watson M."/>
            <person name="Adriaenssens E.M."/>
            <person name="Foster-Nyarko E."/>
            <person name="Jarju S."/>
            <person name="Secka A."/>
            <person name="Antonio M."/>
            <person name="Oren A."/>
            <person name="Chaudhuri R.R."/>
            <person name="La Ragione R."/>
            <person name="Hildebrand F."/>
            <person name="Pallen M.J."/>
        </authorList>
    </citation>
    <scope>NUCLEOTIDE SEQUENCE</scope>
    <source>
        <strain evidence="5">A6-441</strain>
    </source>
</reference>
<accession>A0A9E2NX68</accession>
<evidence type="ECO:0000256" key="2">
    <source>
        <dbReference type="ARBA" id="ARBA00023163"/>
    </source>
</evidence>
<dbReference type="Proteomes" id="UP000724657">
    <property type="component" value="Unassembled WGS sequence"/>
</dbReference>
<organism evidence="5 6">
    <name type="scientific">Candidatus Fusobacterium pullicola</name>
    <dbReference type="NCBI Taxonomy" id="2838601"/>
    <lineage>
        <taxon>Bacteria</taxon>
        <taxon>Fusobacteriati</taxon>
        <taxon>Fusobacteriota</taxon>
        <taxon>Fusobacteriia</taxon>
        <taxon>Fusobacteriales</taxon>
        <taxon>Fusobacteriaceae</taxon>
        <taxon>Fusobacterium</taxon>
    </lineage>
</organism>
<name>A0A9E2NX68_9FUSO</name>
<evidence type="ECO:0000256" key="1">
    <source>
        <dbReference type="ARBA" id="ARBA00023015"/>
    </source>
</evidence>
<protein>
    <submittedName>
        <fullName evidence="5">Helix-turn-helix domain-containing protein</fullName>
    </submittedName>
</protein>
<evidence type="ECO:0000259" key="4">
    <source>
        <dbReference type="Pfam" id="PF05043"/>
    </source>
</evidence>
<comment type="caution">
    <text evidence="5">The sequence shown here is derived from an EMBL/GenBank/DDBJ whole genome shotgun (WGS) entry which is preliminary data.</text>
</comment>
<dbReference type="InterPro" id="IPR007737">
    <property type="entry name" value="Mga_HTH"/>
</dbReference>
<keyword evidence="2" id="KW-0804">Transcription</keyword>
<sequence>MKKNTLKSLDVDVINFILHNNNASIDELSNCFDVSQVNIRTILAKIEEFVAEQNLGKLLKENGNYYFENNIIDLDFDLEPFLSDDLEKKERITYIILKLILEGSLNLTSISKELGISRITLNSDIEIIREIVNDFNLNLTSIQWKGIFFEGSAENLQSFSIFFIAKLYIENYFSSPLREIVNPNIQYYFREFLSYEVEKKLTNLANKIYHYFNINLGVYYYHFLLALLIYIYLGVKKGIKFSEGAKNSSLDLTESLDDILDSEDRELIDNNLNMIISYLSVCINKECSVIFPFIVEDAIQEIYSSFDLNENSLNSQLLSFFVTNIYFENRFFIPSYIKFNKKDEKLLNDSISIRLMVIFDRYKIPYSRKNIAFLYYFLKEELSQTKKKNILIVDYSAMTWKANKLKNKLRYLEQVNAVQVSSYFNFKLFPIETYKKYDIFIFIDLPVEKKANYSKQCYFINSYELLKNSLNISKLLEI</sequence>
<dbReference type="EMBL" id="JAHLFN010000036">
    <property type="protein sequence ID" value="MBU3842172.1"/>
    <property type="molecule type" value="Genomic_DNA"/>
</dbReference>
<evidence type="ECO:0000313" key="5">
    <source>
        <dbReference type="EMBL" id="MBU3842172.1"/>
    </source>
</evidence>
<dbReference type="PANTHER" id="PTHR30185">
    <property type="entry name" value="CRYPTIC BETA-GLUCOSIDE BGL OPERON ANTITERMINATOR"/>
    <property type="match status" value="1"/>
</dbReference>
<gene>
    <name evidence="5" type="ORF">IAA47_04200</name>
</gene>
<reference evidence="5" key="2">
    <citation type="submission" date="2021-04" db="EMBL/GenBank/DDBJ databases">
        <authorList>
            <person name="Gilroy R."/>
        </authorList>
    </citation>
    <scope>NUCLEOTIDE SEQUENCE</scope>
    <source>
        <strain evidence="5">A6-441</strain>
    </source>
</reference>
<keyword evidence="3" id="KW-0472">Membrane</keyword>
<evidence type="ECO:0000256" key="3">
    <source>
        <dbReference type="SAM" id="Phobius"/>
    </source>
</evidence>
<keyword evidence="1" id="KW-0805">Transcription regulation</keyword>